<dbReference type="SUPFAM" id="SSF55144">
    <property type="entry name" value="LigT-like"/>
    <property type="match status" value="1"/>
</dbReference>
<keyword evidence="2" id="KW-1185">Reference proteome</keyword>
<evidence type="ECO:0000313" key="1">
    <source>
        <dbReference type="EMBL" id="KAK7037997.1"/>
    </source>
</evidence>
<sequence length="193" mass="21121">MGLSLWLVPSPADSERLKRLMIPPTASSTLAPSYPTFEPHITLASLPPTVSSLDFILSSNLHVGAAIPLTCDGVEVGDHYFRSVYIAVGLSPVLRDLHSQVHQKLGIPPKTPKFPHMSLCYISDGDAAAGERDRFYQGLQHTGKIRNEGSSVSLNCGGFGEDWLSTFYCQEIWLVSCEGPVESWVVQQKIPLK</sequence>
<dbReference type="InterPro" id="IPR012386">
    <property type="entry name" value="Cyclic-nucl_3Pdiesterase"/>
</dbReference>
<dbReference type="Proteomes" id="UP001362999">
    <property type="component" value="Unassembled WGS sequence"/>
</dbReference>
<gene>
    <name evidence="1" type="ORF">R3P38DRAFT_2614936</name>
</gene>
<evidence type="ECO:0000313" key="2">
    <source>
        <dbReference type="Proteomes" id="UP001362999"/>
    </source>
</evidence>
<dbReference type="Gene3D" id="3.90.1140.10">
    <property type="entry name" value="Cyclic phosphodiesterase"/>
    <property type="match status" value="1"/>
</dbReference>
<dbReference type="InterPro" id="IPR009097">
    <property type="entry name" value="Cyclic_Pdiesterase"/>
</dbReference>
<dbReference type="EMBL" id="JAWWNJ010000017">
    <property type="protein sequence ID" value="KAK7037997.1"/>
    <property type="molecule type" value="Genomic_DNA"/>
</dbReference>
<protein>
    <submittedName>
        <fullName evidence="1">Cyclic phosphodiesterase</fullName>
    </submittedName>
</protein>
<organism evidence="1 2">
    <name type="scientific">Favolaschia claudopus</name>
    <dbReference type="NCBI Taxonomy" id="2862362"/>
    <lineage>
        <taxon>Eukaryota</taxon>
        <taxon>Fungi</taxon>
        <taxon>Dikarya</taxon>
        <taxon>Basidiomycota</taxon>
        <taxon>Agaricomycotina</taxon>
        <taxon>Agaricomycetes</taxon>
        <taxon>Agaricomycetidae</taxon>
        <taxon>Agaricales</taxon>
        <taxon>Marasmiineae</taxon>
        <taxon>Mycenaceae</taxon>
        <taxon>Favolaschia</taxon>
    </lineage>
</organism>
<comment type="caution">
    <text evidence="1">The sequence shown here is derived from an EMBL/GenBank/DDBJ whole genome shotgun (WGS) entry which is preliminary data.</text>
</comment>
<dbReference type="PANTHER" id="PTHR28141:SF1">
    <property type="entry name" value="2',3'-CYCLIC-NUCLEOTIDE 3'-PHOSPHODIESTERASE"/>
    <property type="match status" value="1"/>
</dbReference>
<reference evidence="1 2" key="1">
    <citation type="journal article" date="2024" name="J Genomics">
        <title>Draft genome sequencing and assembly of Favolaschia claudopus CIRM-BRFM 2984 isolated from oak limbs.</title>
        <authorList>
            <person name="Navarro D."/>
            <person name="Drula E."/>
            <person name="Chaduli D."/>
            <person name="Cazenave R."/>
            <person name="Ahrendt S."/>
            <person name="Wang J."/>
            <person name="Lipzen A."/>
            <person name="Daum C."/>
            <person name="Barry K."/>
            <person name="Grigoriev I.V."/>
            <person name="Favel A."/>
            <person name="Rosso M.N."/>
            <person name="Martin F."/>
        </authorList>
    </citation>
    <scope>NUCLEOTIDE SEQUENCE [LARGE SCALE GENOMIC DNA]</scope>
    <source>
        <strain evidence="1 2">CIRM-BRFM 2984</strain>
    </source>
</reference>
<dbReference type="PANTHER" id="PTHR28141">
    <property type="entry name" value="2',3'-CYCLIC-NUCLEOTIDE 3'-PHOSPHODIESTERASE"/>
    <property type="match status" value="1"/>
</dbReference>
<dbReference type="GO" id="GO:0009187">
    <property type="term" value="P:cyclic nucleotide metabolic process"/>
    <property type="evidence" value="ECO:0007669"/>
    <property type="project" value="TreeGrafter"/>
</dbReference>
<proteinExistence type="predicted"/>
<dbReference type="GO" id="GO:0004113">
    <property type="term" value="F:2',3'-cyclic-nucleotide 3'-phosphodiesterase activity"/>
    <property type="evidence" value="ECO:0007669"/>
    <property type="project" value="TreeGrafter"/>
</dbReference>
<accession>A0AAW0CE16</accession>
<dbReference type="Pfam" id="PF07823">
    <property type="entry name" value="CPDase"/>
    <property type="match status" value="1"/>
</dbReference>
<name>A0AAW0CE16_9AGAR</name>
<dbReference type="AlphaFoldDB" id="A0AAW0CE16"/>